<accession>A0ABD3AU60</accession>
<reference evidence="1 2" key="1">
    <citation type="submission" date="2024-11" db="EMBL/GenBank/DDBJ databases">
        <title>A near-complete genome assembly of Cinchona calisaya.</title>
        <authorList>
            <person name="Lian D.C."/>
            <person name="Zhao X.W."/>
            <person name="Wei L."/>
        </authorList>
    </citation>
    <scope>NUCLEOTIDE SEQUENCE [LARGE SCALE GENOMIC DNA]</scope>
    <source>
        <tissue evidence="1">Nenye</tissue>
    </source>
</reference>
<dbReference type="PANTHER" id="PTHR37216">
    <property type="entry name" value="EXPRESSED PROTEIN"/>
    <property type="match status" value="1"/>
</dbReference>
<comment type="caution">
    <text evidence="1">The sequence shown here is derived from an EMBL/GenBank/DDBJ whole genome shotgun (WGS) entry which is preliminary data.</text>
</comment>
<sequence length="156" mass="17504">MGQALKKFGGDEKKEKEIDPVIVECYNKFFVNTKDLGMADFYHAVCMTVEEINKKLGSTQFKVPQTLALQRAYEKHHQGKGKGLTKEEFQKILQDVILDTGVMGIGAKDTLFYMLGVPVTALFFKQRLIPKAIPNEIFIPGVTSGTVFLLAKFNKI</sequence>
<protein>
    <submittedName>
        <fullName evidence="1">Uncharacterized protein</fullName>
    </submittedName>
</protein>
<evidence type="ECO:0000313" key="2">
    <source>
        <dbReference type="Proteomes" id="UP001630127"/>
    </source>
</evidence>
<name>A0ABD3AU60_9GENT</name>
<dbReference type="Pfam" id="PF25284">
    <property type="entry name" value="DUF7874"/>
    <property type="match status" value="1"/>
</dbReference>
<dbReference type="InterPro" id="IPR057196">
    <property type="entry name" value="DUF7874"/>
</dbReference>
<dbReference type="AlphaFoldDB" id="A0ABD3AU60"/>
<dbReference type="Proteomes" id="UP001630127">
    <property type="component" value="Unassembled WGS sequence"/>
</dbReference>
<evidence type="ECO:0000313" key="1">
    <source>
        <dbReference type="EMBL" id="KAL3534621.1"/>
    </source>
</evidence>
<dbReference type="PANTHER" id="PTHR37216:SF1">
    <property type="entry name" value="EXPRESSED PROTEIN"/>
    <property type="match status" value="1"/>
</dbReference>
<organism evidence="1 2">
    <name type="scientific">Cinchona calisaya</name>
    <dbReference type="NCBI Taxonomy" id="153742"/>
    <lineage>
        <taxon>Eukaryota</taxon>
        <taxon>Viridiplantae</taxon>
        <taxon>Streptophyta</taxon>
        <taxon>Embryophyta</taxon>
        <taxon>Tracheophyta</taxon>
        <taxon>Spermatophyta</taxon>
        <taxon>Magnoliopsida</taxon>
        <taxon>eudicotyledons</taxon>
        <taxon>Gunneridae</taxon>
        <taxon>Pentapetalae</taxon>
        <taxon>asterids</taxon>
        <taxon>lamiids</taxon>
        <taxon>Gentianales</taxon>
        <taxon>Rubiaceae</taxon>
        <taxon>Cinchonoideae</taxon>
        <taxon>Cinchoneae</taxon>
        <taxon>Cinchona</taxon>
    </lineage>
</organism>
<keyword evidence="2" id="KW-1185">Reference proteome</keyword>
<gene>
    <name evidence="1" type="ORF">ACH5RR_003082</name>
</gene>
<dbReference type="EMBL" id="JBJUIK010000002">
    <property type="protein sequence ID" value="KAL3534621.1"/>
    <property type="molecule type" value="Genomic_DNA"/>
</dbReference>
<proteinExistence type="predicted"/>